<dbReference type="EC" id="1.5.1.5" evidence="12"/>
<dbReference type="InterPro" id="IPR020630">
    <property type="entry name" value="THF_DH/CycHdrlase_cat_dom"/>
</dbReference>
<keyword evidence="6 12" id="KW-0521">NADP</keyword>
<dbReference type="Gene3D" id="3.40.50.10860">
    <property type="entry name" value="Leucine Dehydrogenase, chain A, domain 1"/>
    <property type="match status" value="1"/>
</dbReference>
<dbReference type="RefSeq" id="WP_171994146.1">
    <property type="nucleotide sequence ID" value="NZ_CP012542.1"/>
</dbReference>
<comment type="pathway">
    <text evidence="1 12">One-carbon metabolism; tetrahydrofolate interconversion.</text>
</comment>
<comment type="caution">
    <text evidence="12">Lacks conserved residue(s) required for the propagation of feature annotation.</text>
</comment>
<dbReference type="PROSITE" id="PS00766">
    <property type="entry name" value="THF_DHG_CYH_1"/>
    <property type="match status" value="1"/>
</dbReference>
<accession>A0A6G5QIJ8</accession>
<dbReference type="InterPro" id="IPR000672">
    <property type="entry name" value="THF_DH/CycHdrlase"/>
</dbReference>
<dbReference type="NCBIfam" id="NF010783">
    <property type="entry name" value="PRK14186.1"/>
    <property type="match status" value="1"/>
</dbReference>
<dbReference type="GO" id="GO:0035999">
    <property type="term" value="P:tetrahydrofolate interconversion"/>
    <property type="evidence" value="ECO:0007669"/>
    <property type="project" value="UniProtKB-UniRule"/>
</dbReference>
<protein>
    <recommendedName>
        <fullName evidence="12">Bifunctional protein FolD</fullName>
    </recommendedName>
    <domain>
        <recommendedName>
            <fullName evidence="12">Methylenetetrahydrofolate dehydrogenase</fullName>
            <ecNumber evidence="12">1.5.1.5</ecNumber>
        </recommendedName>
    </domain>
    <domain>
        <recommendedName>
            <fullName evidence="12">Methenyltetrahydrofolate cyclohydrolase</fullName>
            <ecNumber evidence="12">3.5.4.9</ecNumber>
        </recommendedName>
    </domain>
</protein>
<evidence type="ECO:0000256" key="1">
    <source>
        <dbReference type="ARBA" id="ARBA00004777"/>
    </source>
</evidence>
<name>A0A6G5QIJ8_9BACT</name>
<dbReference type="GO" id="GO:0004477">
    <property type="term" value="F:methenyltetrahydrofolate cyclohydrolase activity"/>
    <property type="evidence" value="ECO:0007669"/>
    <property type="project" value="UniProtKB-UniRule"/>
</dbReference>
<gene>
    <name evidence="12 15" type="primary">folD</name>
    <name evidence="15" type="ORF">CMUC_1657</name>
</gene>
<dbReference type="NCBIfam" id="NF010785">
    <property type="entry name" value="PRK14188.1"/>
    <property type="match status" value="1"/>
</dbReference>
<feature type="binding site" evidence="12">
    <location>
        <position position="229"/>
    </location>
    <ligand>
        <name>NADP(+)</name>
        <dbReference type="ChEBI" id="CHEBI:58349"/>
    </ligand>
</feature>
<evidence type="ECO:0000256" key="12">
    <source>
        <dbReference type="HAMAP-Rule" id="MF_01576"/>
    </source>
</evidence>
<dbReference type="GO" id="GO:0006164">
    <property type="term" value="P:purine nucleotide biosynthetic process"/>
    <property type="evidence" value="ECO:0007669"/>
    <property type="project" value="UniProtKB-KW"/>
</dbReference>
<evidence type="ECO:0000256" key="2">
    <source>
        <dbReference type="ARBA" id="ARBA00022563"/>
    </source>
</evidence>
<evidence type="ECO:0000256" key="10">
    <source>
        <dbReference type="ARBA" id="ARBA00023268"/>
    </source>
</evidence>
<feature type="domain" description="Tetrahydrofolate dehydrogenase/cyclohydrolase catalytic" evidence="13">
    <location>
        <begin position="4"/>
        <end position="118"/>
    </location>
</feature>
<evidence type="ECO:0000313" key="15">
    <source>
        <dbReference type="EMBL" id="QCD45407.1"/>
    </source>
</evidence>
<evidence type="ECO:0000259" key="13">
    <source>
        <dbReference type="Pfam" id="PF00763"/>
    </source>
</evidence>
<reference evidence="15 16" key="1">
    <citation type="submission" date="2016-07" db="EMBL/GenBank/DDBJ databases">
        <title>Comparative genomics of the Campylobacter concisus group.</title>
        <authorList>
            <person name="Miller W.G."/>
            <person name="Yee E."/>
            <person name="Chapman M.H."/>
            <person name="Huynh S."/>
            <person name="Bono J.L."/>
            <person name="On S.L.W."/>
            <person name="StLeger J."/>
            <person name="Foster G."/>
            <person name="Parker C.T."/>
        </authorList>
    </citation>
    <scope>NUCLEOTIDE SEQUENCE [LARGE SCALE GENOMIC DNA]</scope>
    <source>
        <strain evidence="15 16">CCUG 21559</strain>
    </source>
</reference>
<dbReference type="AlphaFoldDB" id="A0A6G5QIJ8"/>
<evidence type="ECO:0000256" key="7">
    <source>
        <dbReference type="ARBA" id="ARBA00023002"/>
    </source>
</evidence>
<dbReference type="FunFam" id="3.40.50.720:FF:000094">
    <property type="entry name" value="Bifunctional protein FolD"/>
    <property type="match status" value="1"/>
</dbReference>
<keyword evidence="2 12" id="KW-0554">One-carbon metabolism</keyword>
<organism evidence="15 16">
    <name type="scientific">Campylobacter mucosalis CCUG 21559</name>
    <dbReference type="NCBI Taxonomy" id="1032067"/>
    <lineage>
        <taxon>Bacteria</taxon>
        <taxon>Pseudomonadati</taxon>
        <taxon>Campylobacterota</taxon>
        <taxon>Epsilonproteobacteria</taxon>
        <taxon>Campylobacterales</taxon>
        <taxon>Campylobacteraceae</taxon>
        <taxon>Campylobacter</taxon>
    </lineage>
</organism>
<dbReference type="CDD" id="cd01080">
    <property type="entry name" value="NAD_bind_m-THF_DH_Cyclohyd"/>
    <property type="match status" value="1"/>
</dbReference>
<keyword evidence="7 12" id="KW-0560">Oxidoreductase</keyword>
<keyword evidence="5 12" id="KW-0378">Hydrolase</keyword>
<comment type="subunit">
    <text evidence="12">Homodimer.</text>
</comment>
<dbReference type="EMBL" id="CP012542">
    <property type="protein sequence ID" value="QCD45407.1"/>
    <property type="molecule type" value="Genomic_DNA"/>
</dbReference>
<dbReference type="PRINTS" id="PR00085">
    <property type="entry name" value="THFDHDRGNASE"/>
</dbReference>
<evidence type="ECO:0000259" key="14">
    <source>
        <dbReference type="Pfam" id="PF02882"/>
    </source>
</evidence>
<evidence type="ECO:0000256" key="8">
    <source>
        <dbReference type="ARBA" id="ARBA00023102"/>
    </source>
</evidence>
<keyword evidence="10 12" id="KW-0511">Multifunctional enzyme</keyword>
<dbReference type="UniPathway" id="UPA00193"/>
<keyword evidence="4 12" id="KW-0658">Purine biosynthesis</keyword>
<dbReference type="Pfam" id="PF02882">
    <property type="entry name" value="THF_DHG_CYH_C"/>
    <property type="match status" value="1"/>
</dbReference>
<dbReference type="InterPro" id="IPR046346">
    <property type="entry name" value="Aminoacid_DH-like_N_sf"/>
</dbReference>
<dbReference type="SUPFAM" id="SSF53223">
    <property type="entry name" value="Aminoacid dehydrogenase-like, N-terminal domain"/>
    <property type="match status" value="1"/>
</dbReference>
<dbReference type="SUPFAM" id="SSF51735">
    <property type="entry name" value="NAD(P)-binding Rossmann-fold domains"/>
    <property type="match status" value="1"/>
</dbReference>
<dbReference type="PANTHER" id="PTHR48099:SF5">
    <property type="entry name" value="C-1-TETRAHYDROFOLATE SYNTHASE, CYTOPLASMIC"/>
    <property type="match status" value="1"/>
</dbReference>
<dbReference type="NCBIfam" id="NF010787">
    <property type="entry name" value="PRK14191.1"/>
    <property type="match status" value="1"/>
</dbReference>
<dbReference type="EC" id="3.5.4.9" evidence="12"/>
<dbReference type="FunFam" id="3.40.50.10860:FF:000001">
    <property type="entry name" value="Bifunctional protein FolD"/>
    <property type="match status" value="1"/>
</dbReference>
<evidence type="ECO:0000313" key="16">
    <source>
        <dbReference type="Proteomes" id="UP000503264"/>
    </source>
</evidence>
<evidence type="ECO:0000256" key="3">
    <source>
        <dbReference type="ARBA" id="ARBA00022605"/>
    </source>
</evidence>
<dbReference type="GO" id="GO:0004488">
    <property type="term" value="F:methylenetetrahydrofolate dehydrogenase (NADP+) activity"/>
    <property type="evidence" value="ECO:0007669"/>
    <property type="project" value="UniProtKB-UniRule"/>
</dbReference>
<keyword evidence="9 12" id="KW-0486">Methionine biosynthesis</keyword>
<comment type="similarity">
    <text evidence="12">Belongs to the tetrahydrofolate dehydrogenase/cyclohydrolase family.</text>
</comment>
<dbReference type="NCBIfam" id="NF008058">
    <property type="entry name" value="PRK10792.1"/>
    <property type="match status" value="1"/>
</dbReference>
<keyword evidence="8 12" id="KW-0368">Histidine biosynthesis</keyword>
<comment type="function">
    <text evidence="12">Catalyzes the oxidation of 5,10-methylenetetrahydrofolate to 5,10-methenyltetrahydrofolate and then the hydrolysis of 5,10-methenyltetrahydrofolate to 10-formyltetrahydrofolate.</text>
</comment>
<dbReference type="GO" id="GO:0005829">
    <property type="term" value="C:cytosol"/>
    <property type="evidence" value="ECO:0007669"/>
    <property type="project" value="TreeGrafter"/>
</dbReference>
<sequence length="286" mass="30198">MKIMDGKNLSAKVKAQIASDVAELKNSGVEPGLAVILVGEDKASKTYVSSKEKACMAAGIKSIMHRLSENTSENELLALINILNLDDSVDGILVQLPLPKHIDTNKILKAIRPEKDVDGFHAVNVGNLVSGLDSFVPCTPLGIMVMLKEYGIDLNGINAVVIGRSNIVGKPISSLLLNANATVTITHSKTKNLKEICASADLLVAAIGKPNFVTVDMVKNGAIVIDVGINRLDDGRLVGDVDFNSVAPKCEFITPVPGGVGPMTIAMLLSNTLKSAKQRALKGVNL</sequence>
<dbReference type="HAMAP" id="MF_01576">
    <property type="entry name" value="THF_DHG_CYH"/>
    <property type="match status" value="1"/>
</dbReference>
<feature type="domain" description="Tetrahydrofolate dehydrogenase/cyclohydrolase NAD(P)-binding" evidence="14">
    <location>
        <begin position="137"/>
        <end position="279"/>
    </location>
</feature>
<dbReference type="Pfam" id="PF00763">
    <property type="entry name" value="THF_DHG_CYH"/>
    <property type="match status" value="1"/>
</dbReference>
<evidence type="ECO:0000256" key="9">
    <source>
        <dbReference type="ARBA" id="ARBA00023167"/>
    </source>
</evidence>
<dbReference type="InterPro" id="IPR020867">
    <property type="entry name" value="THF_DH/CycHdrlase_CS"/>
</dbReference>
<proteinExistence type="inferred from homology"/>
<evidence type="ECO:0000256" key="5">
    <source>
        <dbReference type="ARBA" id="ARBA00022801"/>
    </source>
</evidence>
<evidence type="ECO:0000256" key="4">
    <source>
        <dbReference type="ARBA" id="ARBA00022755"/>
    </source>
</evidence>
<comment type="catalytic activity">
    <reaction evidence="12">
        <text>(6R)-5,10-methylene-5,6,7,8-tetrahydrofolate + NADP(+) = (6R)-5,10-methenyltetrahydrofolate + NADPH</text>
        <dbReference type="Rhea" id="RHEA:22812"/>
        <dbReference type="ChEBI" id="CHEBI:15636"/>
        <dbReference type="ChEBI" id="CHEBI:57455"/>
        <dbReference type="ChEBI" id="CHEBI:57783"/>
        <dbReference type="ChEBI" id="CHEBI:58349"/>
        <dbReference type="EC" id="1.5.1.5"/>
    </reaction>
</comment>
<dbReference type="GO" id="GO:0009086">
    <property type="term" value="P:methionine biosynthetic process"/>
    <property type="evidence" value="ECO:0007669"/>
    <property type="project" value="UniProtKB-KW"/>
</dbReference>
<keyword evidence="3 12" id="KW-0028">Amino-acid biosynthesis</keyword>
<dbReference type="Proteomes" id="UP000503264">
    <property type="component" value="Chromosome"/>
</dbReference>
<evidence type="ECO:0000256" key="11">
    <source>
        <dbReference type="ARBA" id="ARBA00036357"/>
    </source>
</evidence>
<dbReference type="Gene3D" id="3.40.50.720">
    <property type="entry name" value="NAD(P)-binding Rossmann-like Domain"/>
    <property type="match status" value="1"/>
</dbReference>
<dbReference type="PANTHER" id="PTHR48099">
    <property type="entry name" value="C-1-TETRAHYDROFOLATE SYNTHASE, CYTOPLASMIC-RELATED"/>
    <property type="match status" value="1"/>
</dbReference>
<comment type="catalytic activity">
    <reaction evidence="11 12">
        <text>(6R)-5,10-methenyltetrahydrofolate + H2O = (6R)-10-formyltetrahydrofolate + H(+)</text>
        <dbReference type="Rhea" id="RHEA:23700"/>
        <dbReference type="ChEBI" id="CHEBI:15377"/>
        <dbReference type="ChEBI" id="CHEBI:15378"/>
        <dbReference type="ChEBI" id="CHEBI:57455"/>
        <dbReference type="ChEBI" id="CHEBI:195366"/>
        <dbReference type="EC" id="3.5.4.9"/>
    </reaction>
</comment>
<evidence type="ECO:0000256" key="6">
    <source>
        <dbReference type="ARBA" id="ARBA00022857"/>
    </source>
</evidence>
<dbReference type="GO" id="GO:0000105">
    <property type="term" value="P:L-histidine biosynthetic process"/>
    <property type="evidence" value="ECO:0007669"/>
    <property type="project" value="UniProtKB-KW"/>
</dbReference>
<dbReference type="InterPro" id="IPR036291">
    <property type="entry name" value="NAD(P)-bd_dom_sf"/>
</dbReference>
<feature type="binding site" evidence="12">
    <location>
        <begin position="163"/>
        <end position="165"/>
    </location>
    <ligand>
        <name>NADP(+)</name>
        <dbReference type="ChEBI" id="CHEBI:58349"/>
    </ligand>
</feature>
<keyword evidence="16" id="KW-1185">Reference proteome</keyword>
<dbReference type="InterPro" id="IPR020631">
    <property type="entry name" value="THF_DH/CycHdrlase_NAD-bd_dom"/>
</dbReference>
<dbReference type="PROSITE" id="PS00767">
    <property type="entry name" value="THF_DHG_CYH_2"/>
    <property type="match status" value="1"/>
</dbReference>